<gene>
    <name evidence="1" type="ORF">FGO68_gene12769</name>
</gene>
<protein>
    <submittedName>
        <fullName evidence="1">Uncharacterized protein</fullName>
    </submittedName>
</protein>
<proteinExistence type="predicted"/>
<reference evidence="1" key="1">
    <citation type="submission" date="2019-06" db="EMBL/GenBank/DDBJ databases">
        <authorList>
            <person name="Zheng W."/>
        </authorList>
    </citation>
    <scope>NUCLEOTIDE SEQUENCE</scope>
    <source>
        <strain evidence="1">QDHG01</strain>
    </source>
</reference>
<sequence>MLLEVILIQSHHLHYNKHQQRHHSWKFFRPSKRIFQTMRVKHCQQINAKHQILFLISSKRLQQQENSTLNLPLALRRVGSQSMGNFQMVAADRQLILNTTCTSILEVQSTRFICKLISIQD</sequence>
<dbReference type="EMBL" id="RRYP01000897">
    <property type="protein sequence ID" value="TNV86686.1"/>
    <property type="molecule type" value="Genomic_DNA"/>
</dbReference>
<organism evidence="1 2">
    <name type="scientific">Halteria grandinella</name>
    <dbReference type="NCBI Taxonomy" id="5974"/>
    <lineage>
        <taxon>Eukaryota</taxon>
        <taxon>Sar</taxon>
        <taxon>Alveolata</taxon>
        <taxon>Ciliophora</taxon>
        <taxon>Intramacronucleata</taxon>
        <taxon>Spirotrichea</taxon>
        <taxon>Stichotrichia</taxon>
        <taxon>Sporadotrichida</taxon>
        <taxon>Halteriidae</taxon>
        <taxon>Halteria</taxon>
    </lineage>
</organism>
<evidence type="ECO:0000313" key="1">
    <source>
        <dbReference type="EMBL" id="TNV86686.1"/>
    </source>
</evidence>
<comment type="caution">
    <text evidence="1">The sequence shown here is derived from an EMBL/GenBank/DDBJ whole genome shotgun (WGS) entry which is preliminary data.</text>
</comment>
<evidence type="ECO:0000313" key="2">
    <source>
        <dbReference type="Proteomes" id="UP000785679"/>
    </source>
</evidence>
<accession>A0A8J8P3D0</accession>
<dbReference type="Proteomes" id="UP000785679">
    <property type="component" value="Unassembled WGS sequence"/>
</dbReference>
<dbReference type="AlphaFoldDB" id="A0A8J8P3D0"/>
<keyword evidence="2" id="KW-1185">Reference proteome</keyword>
<name>A0A8J8P3D0_HALGN</name>